<dbReference type="GO" id="GO:0000448">
    <property type="term" value="P:cleavage in ITS2 between 5.8S rRNA and LSU-rRNA of tricistronic rRNA transcript (SSU-rRNA, 5.8S rRNA, LSU-rRNA)"/>
    <property type="evidence" value="ECO:0007669"/>
    <property type="project" value="TreeGrafter"/>
</dbReference>
<comment type="caution">
    <text evidence="10">The sequence shown here is derived from an EMBL/GenBank/DDBJ whole genome shotgun (WGS) entry which is preliminary data.</text>
</comment>
<feature type="region of interest" description="Disordered" evidence="8">
    <location>
        <begin position="32"/>
        <end position="78"/>
    </location>
</feature>
<reference evidence="10" key="1">
    <citation type="submission" date="2016-04" db="EMBL/GenBank/DDBJ databases">
        <authorList>
            <person name="Nguyen H.D."/>
            <person name="Kesanakurti P."/>
            <person name="Cullis J."/>
            <person name="Levesque C.A."/>
            <person name="Hambleton S."/>
        </authorList>
    </citation>
    <scope>NUCLEOTIDE SEQUENCE</scope>
    <source>
        <strain evidence="10">DAOMC 238032</strain>
    </source>
</reference>
<evidence type="ECO:0000256" key="8">
    <source>
        <dbReference type="SAM" id="MobiDB-lite"/>
    </source>
</evidence>
<proteinExistence type="inferred from homology"/>
<dbReference type="Gene3D" id="3.40.50.300">
    <property type="entry name" value="P-loop containing nucleotide triphosphate hydrolases"/>
    <property type="match status" value="1"/>
</dbReference>
<dbReference type="GO" id="GO:0051731">
    <property type="term" value="F:polynucleotide 5'-hydroxyl-kinase activity"/>
    <property type="evidence" value="ECO:0007669"/>
    <property type="project" value="InterPro"/>
</dbReference>
<feature type="compositionally biased region" description="Polar residues" evidence="8">
    <location>
        <begin position="510"/>
        <end position="520"/>
    </location>
</feature>
<protein>
    <recommendedName>
        <fullName evidence="3">Polynucleotide 5'-hydroxyl-kinase GRC3</fullName>
    </recommendedName>
    <alternativeName>
        <fullName evidence="2">Polynucleotide 5'-hydroxyl-kinase grc3</fullName>
    </alternativeName>
</protein>
<keyword evidence="7" id="KW-0067">ATP-binding</keyword>
<keyword evidence="5" id="KW-0547">Nucleotide-binding</keyword>
<evidence type="ECO:0000256" key="7">
    <source>
        <dbReference type="ARBA" id="ARBA00022840"/>
    </source>
</evidence>
<evidence type="ECO:0000256" key="5">
    <source>
        <dbReference type="ARBA" id="ARBA00022741"/>
    </source>
</evidence>
<reference evidence="10" key="2">
    <citation type="journal article" date="2019" name="IMA Fungus">
        <title>Genome sequencing and comparison of five Tilletia species to identify candidate genes for the detection of regulated species infecting wheat.</title>
        <authorList>
            <person name="Nguyen H.D.T."/>
            <person name="Sultana T."/>
            <person name="Kesanakurti P."/>
            <person name="Hambleton S."/>
        </authorList>
    </citation>
    <scope>NUCLEOTIDE SEQUENCE</scope>
    <source>
        <strain evidence="10">DAOMC 238032</strain>
    </source>
</reference>
<dbReference type="InterPro" id="IPR027417">
    <property type="entry name" value="P-loop_NTPase"/>
</dbReference>
<evidence type="ECO:0000313" key="10">
    <source>
        <dbReference type="EMBL" id="KAE8264351.1"/>
    </source>
</evidence>
<keyword evidence="4" id="KW-0808">Transferase</keyword>
<dbReference type="GO" id="GO:0005524">
    <property type="term" value="F:ATP binding"/>
    <property type="evidence" value="ECO:0007669"/>
    <property type="project" value="UniProtKB-KW"/>
</dbReference>
<dbReference type="InterPro" id="IPR032319">
    <property type="entry name" value="CLP1_P"/>
</dbReference>
<organism evidence="10 11">
    <name type="scientific">Tilletia caries</name>
    <name type="common">wheat bunt fungus</name>
    <dbReference type="NCBI Taxonomy" id="13290"/>
    <lineage>
        <taxon>Eukaryota</taxon>
        <taxon>Fungi</taxon>
        <taxon>Dikarya</taxon>
        <taxon>Basidiomycota</taxon>
        <taxon>Ustilaginomycotina</taxon>
        <taxon>Exobasidiomycetes</taxon>
        <taxon>Tilletiales</taxon>
        <taxon>Tilletiaceae</taxon>
        <taxon>Tilletia</taxon>
    </lineage>
</organism>
<evidence type="ECO:0000256" key="6">
    <source>
        <dbReference type="ARBA" id="ARBA00022777"/>
    </source>
</evidence>
<feature type="region of interest" description="Disordered" evidence="8">
    <location>
        <begin position="757"/>
        <end position="802"/>
    </location>
</feature>
<gene>
    <name evidence="10" type="ORF">A4X03_0g1008</name>
</gene>
<feature type="domain" description="Clp1 P-loop" evidence="9">
    <location>
        <begin position="294"/>
        <end position="403"/>
    </location>
</feature>
<evidence type="ECO:0000256" key="1">
    <source>
        <dbReference type="ARBA" id="ARBA00011003"/>
    </source>
</evidence>
<dbReference type="GO" id="GO:0005634">
    <property type="term" value="C:nucleus"/>
    <property type="evidence" value="ECO:0007669"/>
    <property type="project" value="TreeGrafter"/>
</dbReference>
<evidence type="ECO:0000256" key="2">
    <source>
        <dbReference type="ARBA" id="ARBA00018706"/>
    </source>
</evidence>
<evidence type="ECO:0000313" key="11">
    <source>
        <dbReference type="Proteomes" id="UP000077671"/>
    </source>
</evidence>
<sequence length="841" mass="89300">MPSSPVKAPLSAIAARNAAREAEAAEAAAVAAVVTASSSATDKPRKKKKVASARATSSPRRPDPREEEEDDVDEGKTIDTPTAIFQPVWKGEHANVAQKGSTVIVALPPGQAMAFRGIVQVRVRHGAAVVQGATLTTSSASAVLLAPSRHVCPAPIAIEPSYGSSSELAADFRKLLPGSTTDCCVLELSQASDDVRSIENFGRVFPVPGEEIPFGFKDGTDLLFEAGVPFLPGFRLIGAATMDSALSPKVDVVELPPSWRSAVQAVLPEFASRSSIAKEVPDTDTAFARALVRGPRGVGKSLFARTLLNAALTTQDSEWSAVAFLDLDLGQTEFGPPGLLSLNIFSVGNTPSASSLLIGPPWTTIRRPVRAHFIGETTPKNVPRAYMEAAADLVAFYKQHVEQGYAPLDTFHGQSLSGGPEVNGIDLFESRSRKRRRLGTLPDTDADGDVSPSSTSFIPLIVNTQGWVSGLGADLLSELQSLLQPSHIFDFTPQIDVQQQEMGVAGVSKQAGSARTSPPDSTGEKEDAPSPPQIIFVPASTAAVGPTAQSRLRLTAVDQRALMLLSYLHAESLPSYSTSNRFAPTWNFGLPLTAIPPLMVNVRDGLLGGIHILPFGAAVEEKLRLHALNGSVVALVEQRTIDSNLMSLGDEDGADGTGIASIAKHVDPREIWRASFLSPVPKPATSRCLGLAVVRSISRDRHELQLLGPLRAMLADQRGSSSVRNLALVKGAIDLPAQAALDFESIEYLRRPHLLQASSSASARPEVKGDEGGPSDDDDEMDGEGLDGGEGPSGTVNLSGRTIHGVPVEQIPYLEWPSDDLVTVAGGRKRRVRRNLQRRAH</sequence>
<evidence type="ECO:0000256" key="4">
    <source>
        <dbReference type="ARBA" id="ARBA00022679"/>
    </source>
</evidence>
<dbReference type="AlphaFoldDB" id="A0A177V2D9"/>
<dbReference type="InterPro" id="IPR045116">
    <property type="entry name" value="Clp1/Grc3"/>
</dbReference>
<evidence type="ECO:0000259" key="9">
    <source>
        <dbReference type="Pfam" id="PF16575"/>
    </source>
</evidence>
<dbReference type="PANTHER" id="PTHR12755">
    <property type="entry name" value="CLEAVAGE/POLYADENYLATION FACTOR IA SUBUNIT CLP1P"/>
    <property type="match status" value="1"/>
</dbReference>
<name>A0A177V2D9_9BASI</name>
<dbReference type="Pfam" id="PF16575">
    <property type="entry name" value="CLP1_P"/>
    <property type="match status" value="1"/>
</dbReference>
<dbReference type="EMBL" id="LWDD02000073">
    <property type="protein sequence ID" value="KAE8264351.1"/>
    <property type="molecule type" value="Genomic_DNA"/>
</dbReference>
<dbReference type="PANTHER" id="PTHR12755:SF3">
    <property type="entry name" value="POLYNUCLEOTIDE 5'-HYDROXYL-KINASE NOL9"/>
    <property type="match status" value="1"/>
</dbReference>
<feature type="region of interest" description="Disordered" evidence="8">
    <location>
        <begin position="503"/>
        <end position="531"/>
    </location>
</feature>
<keyword evidence="6" id="KW-0418">Kinase</keyword>
<dbReference type="Proteomes" id="UP000077671">
    <property type="component" value="Unassembled WGS sequence"/>
</dbReference>
<evidence type="ECO:0000256" key="3">
    <source>
        <dbReference type="ARBA" id="ARBA00019824"/>
    </source>
</evidence>
<comment type="similarity">
    <text evidence="1">Belongs to the Clp1 family. NOL9/GRC3 subfamily.</text>
</comment>
<accession>A0A177V2D9</accession>
<feature type="compositionally biased region" description="Acidic residues" evidence="8">
    <location>
        <begin position="773"/>
        <end position="787"/>
    </location>
</feature>